<keyword evidence="2" id="KW-1185">Reference proteome</keyword>
<protein>
    <submittedName>
        <fullName evidence="1">Uncharacterized protein</fullName>
    </submittedName>
</protein>
<gene>
    <name evidence="1" type="ORF">FX988_04342</name>
</gene>
<name>A0A857JS59_9ALTE</name>
<reference evidence="1 2" key="1">
    <citation type="submission" date="2019-12" db="EMBL/GenBank/DDBJ databases">
        <title>Genome sequencing and assembly of endphytes of Porphyra tenera.</title>
        <authorList>
            <person name="Park J.M."/>
            <person name="Shin R."/>
            <person name="Jo S.H."/>
        </authorList>
    </citation>
    <scope>NUCLEOTIDE SEQUENCE [LARGE SCALE GENOMIC DNA]</scope>
    <source>
        <strain evidence="1 2">GPM4</strain>
        <plasmid evidence="1 2">unnamed</plasmid>
    </source>
</reference>
<dbReference type="OrthoDB" id="9998659at2"/>
<evidence type="ECO:0000313" key="2">
    <source>
        <dbReference type="Proteomes" id="UP000464524"/>
    </source>
</evidence>
<dbReference type="RefSeq" id="WP_160182292.1">
    <property type="nucleotide sequence ID" value="NZ_CP047657.1"/>
</dbReference>
<dbReference type="KEGG" id="pmes:FX988_04342"/>
<accession>A0A857JS59</accession>
<dbReference type="Proteomes" id="UP000464524">
    <property type="component" value="Plasmid unnamed"/>
</dbReference>
<keyword evidence="1" id="KW-0614">Plasmid</keyword>
<sequence>MCTSNLEAIEAKFSNTNPAVVMVAGEEIKEDIFQDEEIDWRLIEIDDFINDLFVWIGEADKESTGCILMKQDLFMLNGWEDQYVWSSILTNKFVSPTLHTERFNDICEQVLKANCSE</sequence>
<geneLocation type="plasmid" evidence="1 2">
    <name>unnamed</name>
</geneLocation>
<organism evidence="1 2">
    <name type="scientific">Paraglaciecola mesophila</name>
    <dbReference type="NCBI Taxonomy" id="197222"/>
    <lineage>
        <taxon>Bacteria</taxon>
        <taxon>Pseudomonadati</taxon>
        <taxon>Pseudomonadota</taxon>
        <taxon>Gammaproteobacteria</taxon>
        <taxon>Alteromonadales</taxon>
        <taxon>Alteromonadaceae</taxon>
        <taxon>Paraglaciecola</taxon>
    </lineage>
</organism>
<dbReference type="AlphaFoldDB" id="A0A857JS59"/>
<dbReference type="EMBL" id="CP047657">
    <property type="protein sequence ID" value="QHJ14060.1"/>
    <property type="molecule type" value="Genomic_DNA"/>
</dbReference>
<evidence type="ECO:0000313" key="1">
    <source>
        <dbReference type="EMBL" id="QHJ14060.1"/>
    </source>
</evidence>
<proteinExistence type="predicted"/>